<dbReference type="InterPro" id="IPR050232">
    <property type="entry name" value="FBL13/AtMIF1-like"/>
</dbReference>
<sequence>MNPKNKRKVEEKLQIWCINWISYIGKLHSINYNWRLLVQVLNPCPNLQNVELSQGTAVGDGIRDIDQENWVDPASVPRCISLHLKTCTLWYFRGQHGEVQLATYILNNARVLQTMKICCCDSLKKEREVSLYAQRPLLHVNLFFMCSSDIRRSPSLINFDNSTTRFVGLNCEP</sequence>
<evidence type="ECO:0000259" key="1">
    <source>
        <dbReference type="SMART" id="SM00579"/>
    </source>
</evidence>
<dbReference type="HOGENOM" id="CLU_1549882_0_0_1"/>
<evidence type="ECO:0000313" key="2">
    <source>
        <dbReference type="EMBL" id="AES72743.1"/>
    </source>
</evidence>
<dbReference type="PaxDb" id="3880-AES72743"/>
<keyword evidence="4" id="KW-1185">Reference proteome</keyword>
<proteinExistence type="predicted"/>
<dbReference type="EnsemblPlants" id="AES72743">
    <property type="protein sequence ID" value="AES72743"/>
    <property type="gene ID" value="MTR_3g094980"/>
</dbReference>
<reference evidence="2 4" key="2">
    <citation type="journal article" date="2014" name="BMC Genomics">
        <title>An improved genome release (version Mt4.0) for the model legume Medicago truncatula.</title>
        <authorList>
            <person name="Tang H."/>
            <person name="Krishnakumar V."/>
            <person name="Bidwell S."/>
            <person name="Rosen B."/>
            <person name="Chan A."/>
            <person name="Zhou S."/>
            <person name="Gentzbittel L."/>
            <person name="Childs K.L."/>
            <person name="Yandell M."/>
            <person name="Gundlach H."/>
            <person name="Mayer K.F."/>
            <person name="Schwartz D.C."/>
            <person name="Town C.D."/>
        </authorList>
    </citation>
    <scope>GENOME REANNOTATION</scope>
    <source>
        <strain evidence="3 4">cv. Jemalong A17</strain>
    </source>
</reference>
<reference evidence="3" key="3">
    <citation type="submission" date="2015-04" db="UniProtKB">
        <authorList>
            <consortium name="EnsemblPlants"/>
        </authorList>
    </citation>
    <scope>IDENTIFICATION</scope>
    <source>
        <strain evidence="3">cv. Jemalong A17</strain>
    </source>
</reference>
<dbReference type="Pfam" id="PF08387">
    <property type="entry name" value="FBD"/>
    <property type="match status" value="1"/>
</dbReference>
<dbReference type="PANTHER" id="PTHR31900">
    <property type="entry name" value="F-BOX/RNI SUPERFAMILY PROTEIN-RELATED"/>
    <property type="match status" value="1"/>
</dbReference>
<dbReference type="EMBL" id="CM001219">
    <property type="protein sequence ID" value="AES72743.1"/>
    <property type="molecule type" value="Genomic_DNA"/>
</dbReference>
<dbReference type="Proteomes" id="UP000002051">
    <property type="component" value="Chromosome 3"/>
</dbReference>
<dbReference type="SMART" id="SM00579">
    <property type="entry name" value="FBD"/>
    <property type="match status" value="1"/>
</dbReference>
<gene>
    <name evidence="2" type="ordered locus">MTR_3g094980</name>
</gene>
<protein>
    <submittedName>
        <fullName evidence="2">FBD protein</fullName>
    </submittedName>
</protein>
<name>G7JAB1_MEDTR</name>
<dbReference type="InterPro" id="IPR006566">
    <property type="entry name" value="FBD"/>
</dbReference>
<accession>G7JAB1</accession>
<evidence type="ECO:0000313" key="3">
    <source>
        <dbReference type="EnsemblPlants" id="AES72743"/>
    </source>
</evidence>
<dbReference type="PANTHER" id="PTHR31900:SF34">
    <property type="entry name" value="EMB|CAB62440.1-RELATED"/>
    <property type="match status" value="1"/>
</dbReference>
<dbReference type="AlphaFoldDB" id="G7JAB1"/>
<evidence type="ECO:0000313" key="4">
    <source>
        <dbReference type="Proteomes" id="UP000002051"/>
    </source>
</evidence>
<reference evidence="2 4" key="1">
    <citation type="journal article" date="2011" name="Nature">
        <title>The Medicago genome provides insight into the evolution of rhizobial symbioses.</title>
        <authorList>
            <person name="Young N.D."/>
            <person name="Debelle F."/>
            <person name="Oldroyd G.E."/>
            <person name="Geurts R."/>
            <person name="Cannon S.B."/>
            <person name="Udvardi M.K."/>
            <person name="Benedito V.A."/>
            <person name="Mayer K.F."/>
            <person name="Gouzy J."/>
            <person name="Schoof H."/>
            <person name="Van de Peer Y."/>
            <person name="Proost S."/>
            <person name="Cook D.R."/>
            <person name="Meyers B.C."/>
            <person name="Spannagl M."/>
            <person name="Cheung F."/>
            <person name="De Mita S."/>
            <person name="Krishnakumar V."/>
            <person name="Gundlach H."/>
            <person name="Zhou S."/>
            <person name="Mudge J."/>
            <person name="Bharti A.K."/>
            <person name="Murray J.D."/>
            <person name="Naoumkina M.A."/>
            <person name="Rosen B."/>
            <person name="Silverstein K.A."/>
            <person name="Tang H."/>
            <person name="Rombauts S."/>
            <person name="Zhao P.X."/>
            <person name="Zhou P."/>
            <person name="Barbe V."/>
            <person name="Bardou P."/>
            <person name="Bechner M."/>
            <person name="Bellec A."/>
            <person name="Berger A."/>
            <person name="Berges H."/>
            <person name="Bidwell S."/>
            <person name="Bisseling T."/>
            <person name="Choisne N."/>
            <person name="Couloux A."/>
            <person name="Denny R."/>
            <person name="Deshpande S."/>
            <person name="Dai X."/>
            <person name="Doyle J.J."/>
            <person name="Dudez A.M."/>
            <person name="Farmer A.D."/>
            <person name="Fouteau S."/>
            <person name="Franken C."/>
            <person name="Gibelin C."/>
            <person name="Gish J."/>
            <person name="Goldstein S."/>
            <person name="Gonzalez A.J."/>
            <person name="Green P.J."/>
            <person name="Hallab A."/>
            <person name="Hartog M."/>
            <person name="Hua A."/>
            <person name="Humphray S.J."/>
            <person name="Jeong D.H."/>
            <person name="Jing Y."/>
            <person name="Jocker A."/>
            <person name="Kenton S.M."/>
            <person name="Kim D.J."/>
            <person name="Klee K."/>
            <person name="Lai H."/>
            <person name="Lang C."/>
            <person name="Lin S."/>
            <person name="Macmil S.L."/>
            <person name="Magdelenat G."/>
            <person name="Matthews L."/>
            <person name="McCorrison J."/>
            <person name="Monaghan E.L."/>
            <person name="Mun J.H."/>
            <person name="Najar F.Z."/>
            <person name="Nicholson C."/>
            <person name="Noirot C."/>
            <person name="O'Bleness M."/>
            <person name="Paule C.R."/>
            <person name="Poulain J."/>
            <person name="Prion F."/>
            <person name="Qin B."/>
            <person name="Qu C."/>
            <person name="Retzel E.F."/>
            <person name="Riddle C."/>
            <person name="Sallet E."/>
            <person name="Samain S."/>
            <person name="Samson N."/>
            <person name="Sanders I."/>
            <person name="Saurat O."/>
            <person name="Scarpelli C."/>
            <person name="Schiex T."/>
            <person name="Segurens B."/>
            <person name="Severin A.J."/>
            <person name="Sherrier D.J."/>
            <person name="Shi R."/>
            <person name="Sims S."/>
            <person name="Singer S.R."/>
            <person name="Sinharoy S."/>
            <person name="Sterck L."/>
            <person name="Viollet A."/>
            <person name="Wang B.B."/>
            <person name="Wang K."/>
            <person name="Wang M."/>
            <person name="Wang X."/>
            <person name="Warfsmann J."/>
            <person name="Weissenbach J."/>
            <person name="White D.D."/>
            <person name="White J.D."/>
            <person name="Wiley G.B."/>
            <person name="Wincker P."/>
            <person name="Xing Y."/>
            <person name="Yang L."/>
            <person name="Yao Z."/>
            <person name="Ying F."/>
            <person name="Zhai J."/>
            <person name="Zhou L."/>
            <person name="Zuber A."/>
            <person name="Denarie J."/>
            <person name="Dixon R.A."/>
            <person name="May G.D."/>
            <person name="Schwartz D.C."/>
            <person name="Rogers J."/>
            <person name="Quetier F."/>
            <person name="Town C.D."/>
            <person name="Roe B.A."/>
        </authorList>
    </citation>
    <scope>NUCLEOTIDE SEQUENCE [LARGE SCALE GENOMIC DNA]</scope>
    <source>
        <strain evidence="2">A17</strain>
        <strain evidence="3 4">cv. Jemalong A17</strain>
    </source>
</reference>
<organism evidence="2 4">
    <name type="scientific">Medicago truncatula</name>
    <name type="common">Barrel medic</name>
    <name type="synonym">Medicago tribuloides</name>
    <dbReference type="NCBI Taxonomy" id="3880"/>
    <lineage>
        <taxon>Eukaryota</taxon>
        <taxon>Viridiplantae</taxon>
        <taxon>Streptophyta</taxon>
        <taxon>Embryophyta</taxon>
        <taxon>Tracheophyta</taxon>
        <taxon>Spermatophyta</taxon>
        <taxon>Magnoliopsida</taxon>
        <taxon>eudicotyledons</taxon>
        <taxon>Gunneridae</taxon>
        <taxon>Pentapetalae</taxon>
        <taxon>rosids</taxon>
        <taxon>fabids</taxon>
        <taxon>Fabales</taxon>
        <taxon>Fabaceae</taxon>
        <taxon>Papilionoideae</taxon>
        <taxon>50 kb inversion clade</taxon>
        <taxon>NPAAA clade</taxon>
        <taxon>Hologalegina</taxon>
        <taxon>IRL clade</taxon>
        <taxon>Trifolieae</taxon>
        <taxon>Medicago</taxon>
    </lineage>
</organism>
<feature type="domain" description="FBD" evidence="1">
    <location>
        <begin position="78"/>
        <end position="145"/>
    </location>
</feature>